<dbReference type="PANTHER" id="PTHR11006:SF123">
    <property type="entry name" value="RIBOSOMAL PROTEIN ARGININE N-METHYLTRANSFERASE RMT3"/>
    <property type="match status" value="1"/>
</dbReference>
<keyword evidence="11" id="KW-1185">Reference proteome</keyword>
<dbReference type="GO" id="GO:0042054">
    <property type="term" value="F:histone methyltransferase activity"/>
    <property type="evidence" value="ECO:0007669"/>
    <property type="project" value="TreeGrafter"/>
</dbReference>
<keyword evidence="4 7" id="KW-0949">S-adenosyl-L-methionine</keyword>
<dbReference type="InterPro" id="IPR013087">
    <property type="entry name" value="Znf_C2H2_type"/>
</dbReference>
<dbReference type="EC" id="2.1.1.319" evidence="1"/>
<dbReference type="FunFam" id="3.40.50.150:FF:000003">
    <property type="entry name" value="Blast:Protein arginine N-methyltransferase 1"/>
    <property type="match status" value="1"/>
</dbReference>
<dbReference type="GO" id="GO:0035242">
    <property type="term" value="F:protein-arginine omega-N asymmetric methyltransferase activity"/>
    <property type="evidence" value="ECO:0007669"/>
    <property type="project" value="UniProtKB-EC"/>
</dbReference>
<evidence type="ECO:0000256" key="6">
    <source>
        <dbReference type="ARBA" id="ARBA00049303"/>
    </source>
</evidence>
<sequence>MSDSDSDIASSAGSIIEDPSEPDTTTFKCLFCDEQWSRVSDMTAHCRSDHAFDVEGAIKSLGPDTDELSIIKLINYLRYEAQWNTDPRSIKVDAEKITSDKYLQPTLEDDALLFELGDLMPEDKDTKTVDYDEYEASILKNIGQDVEKIDLSHDRDTDYFESYKGASIHREMIEDRVRTEGYRDFIEKNAELFTGKVVLDVGCGTGILSLFCARAGARKVFAVDNSDIAVRAKQNVKKNGYEEKIQVIQGKIEDFNTQQLIGKDKVDIIISEWMGYGLLFEGMLDSVLRARDLYLKEDGLMVPSHCTLVIAPIADKEWIADSTGEKFWKDVYGFDFSSMIPGGALNDRDIGVFDVPSSALGGSSSLFYQLDLRKVMVKELDFTVPFTSTLKPNVTSLDGFAIWFDTFFLPPGKPHDATQIDVSKWDKNGEPGLGFSTGPYSTATHWHQAVLLLDEQDRKRVIKGGSSLKGSVTYRKGRRDVRGIDVMVAWEVEGGEGKVEGSVKRTMS</sequence>
<dbReference type="InterPro" id="IPR055135">
    <property type="entry name" value="PRMT_dom"/>
</dbReference>
<keyword evidence="3 7" id="KW-0808">Transferase</keyword>
<comment type="catalytic activity">
    <reaction evidence="6">
        <text>L-arginyl-[protein] + S-adenosyl-L-methionine = N(omega)-methyl-L-arginyl-[protein] + S-adenosyl-L-homocysteine + H(+)</text>
        <dbReference type="Rhea" id="RHEA:48100"/>
        <dbReference type="Rhea" id="RHEA-COMP:10532"/>
        <dbReference type="Rhea" id="RHEA-COMP:11990"/>
        <dbReference type="ChEBI" id="CHEBI:15378"/>
        <dbReference type="ChEBI" id="CHEBI:29965"/>
        <dbReference type="ChEBI" id="CHEBI:57856"/>
        <dbReference type="ChEBI" id="CHEBI:59789"/>
        <dbReference type="ChEBI" id="CHEBI:65280"/>
    </reaction>
    <physiologicalReaction direction="left-to-right" evidence="6">
        <dbReference type="Rhea" id="RHEA:48101"/>
    </physiologicalReaction>
</comment>
<dbReference type="GO" id="GO:0032259">
    <property type="term" value="P:methylation"/>
    <property type="evidence" value="ECO:0007669"/>
    <property type="project" value="UniProtKB-KW"/>
</dbReference>
<dbReference type="SUPFAM" id="SSF57667">
    <property type="entry name" value="beta-beta-alpha zinc fingers"/>
    <property type="match status" value="1"/>
</dbReference>
<feature type="region of interest" description="Disordered" evidence="8">
    <location>
        <begin position="1"/>
        <end position="20"/>
    </location>
</feature>
<dbReference type="Pfam" id="PF06325">
    <property type="entry name" value="PrmA"/>
    <property type="match status" value="1"/>
</dbReference>
<feature type="compositionally biased region" description="Low complexity" evidence="8">
    <location>
        <begin position="7"/>
        <end position="16"/>
    </location>
</feature>
<dbReference type="PROSITE" id="PS00028">
    <property type="entry name" value="ZINC_FINGER_C2H2_1"/>
    <property type="match status" value="1"/>
</dbReference>
<dbReference type="Gene3D" id="3.40.50.150">
    <property type="entry name" value="Vaccinia Virus protein VP39"/>
    <property type="match status" value="1"/>
</dbReference>
<evidence type="ECO:0000313" key="11">
    <source>
        <dbReference type="Proteomes" id="UP000800035"/>
    </source>
</evidence>
<dbReference type="AlphaFoldDB" id="A0A6A5TYD6"/>
<dbReference type="InterPro" id="IPR036236">
    <property type="entry name" value="Znf_C2H2_sf"/>
</dbReference>
<dbReference type="Gene3D" id="2.70.160.11">
    <property type="entry name" value="Hnrnp arginine n-methyltransferase1"/>
    <property type="match status" value="1"/>
</dbReference>
<reference evidence="10" key="1">
    <citation type="journal article" date="2020" name="Stud. Mycol.">
        <title>101 Dothideomycetes genomes: a test case for predicting lifestyles and emergence of pathogens.</title>
        <authorList>
            <person name="Haridas S."/>
            <person name="Albert R."/>
            <person name="Binder M."/>
            <person name="Bloem J."/>
            <person name="Labutti K."/>
            <person name="Salamov A."/>
            <person name="Andreopoulos B."/>
            <person name="Baker S."/>
            <person name="Barry K."/>
            <person name="Bills G."/>
            <person name="Bluhm B."/>
            <person name="Cannon C."/>
            <person name="Castanera R."/>
            <person name="Culley D."/>
            <person name="Daum C."/>
            <person name="Ezra D."/>
            <person name="Gonzalez J."/>
            <person name="Henrissat B."/>
            <person name="Kuo A."/>
            <person name="Liang C."/>
            <person name="Lipzen A."/>
            <person name="Lutzoni F."/>
            <person name="Magnuson J."/>
            <person name="Mondo S."/>
            <person name="Nolan M."/>
            <person name="Ohm R."/>
            <person name="Pangilinan J."/>
            <person name="Park H.-J."/>
            <person name="Ramirez L."/>
            <person name="Alfaro M."/>
            <person name="Sun H."/>
            <person name="Tritt A."/>
            <person name="Yoshinaga Y."/>
            <person name="Zwiers L.-H."/>
            <person name="Turgeon B."/>
            <person name="Goodwin S."/>
            <person name="Spatafora J."/>
            <person name="Crous P."/>
            <person name="Grigoriev I."/>
        </authorList>
    </citation>
    <scope>NUCLEOTIDE SEQUENCE</scope>
    <source>
        <strain evidence="10">CBS 675.92</strain>
    </source>
</reference>
<name>A0A6A5TYD6_9PLEO</name>
<dbReference type="InterPro" id="IPR029063">
    <property type="entry name" value="SAM-dependent_MTases_sf"/>
</dbReference>
<dbReference type="EMBL" id="ML976990">
    <property type="protein sequence ID" value="KAF1957090.1"/>
    <property type="molecule type" value="Genomic_DNA"/>
</dbReference>
<accession>A0A6A5TYD6</accession>
<dbReference type="SUPFAM" id="SSF53335">
    <property type="entry name" value="S-adenosyl-L-methionine-dependent methyltransferases"/>
    <property type="match status" value="1"/>
</dbReference>
<dbReference type="Pfam" id="PF22528">
    <property type="entry name" value="PRMT_C"/>
    <property type="match status" value="1"/>
</dbReference>
<dbReference type="OrthoDB" id="7848332at2759"/>
<dbReference type="InterPro" id="IPR025799">
    <property type="entry name" value="Arg_MeTrfase"/>
</dbReference>
<evidence type="ECO:0000256" key="3">
    <source>
        <dbReference type="ARBA" id="ARBA00022679"/>
    </source>
</evidence>
<evidence type="ECO:0000313" key="10">
    <source>
        <dbReference type="EMBL" id="KAF1957090.1"/>
    </source>
</evidence>
<dbReference type="PROSITE" id="PS51678">
    <property type="entry name" value="SAM_MT_PRMT"/>
    <property type="match status" value="1"/>
</dbReference>
<dbReference type="PANTHER" id="PTHR11006">
    <property type="entry name" value="PROTEIN ARGININE N-METHYLTRANSFERASE"/>
    <property type="match status" value="1"/>
</dbReference>
<dbReference type="Proteomes" id="UP000800035">
    <property type="component" value="Unassembled WGS sequence"/>
</dbReference>
<keyword evidence="2 7" id="KW-0489">Methyltransferase</keyword>
<proteinExistence type="predicted"/>
<gene>
    <name evidence="10" type="ORF">CC80DRAFT_504178</name>
</gene>
<dbReference type="CDD" id="cd02440">
    <property type="entry name" value="AdoMet_MTases"/>
    <property type="match status" value="1"/>
</dbReference>
<comment type="catalytic activity">
    <reaction evidence="5">
        <text>L-arginyl-[protein] + 2 S-adenosyl-L-methionine = N(omega),N(omega)-dimethyl-L-arginyl-[protein] + 2 S-adenosyl-L-homocysteine + 2 H(+)</text>
        <dbReference type="Rhea" id="RHEA:48096"/>
        <dbReference type="Rhea" id="RHEA-COMP:10532"/>
        <dbReference type="Rhea" id="RHEA-COMP:11991"/>
        <dbReference type="ChEBI" id="CHEBI:15378"/>
        <dbReference type="ChEBI" id="CHEBI:29965"/>
        <dbReference type="ChEBI" id="CHEBI:57856"/>
        <dbReference type="ChEBI" id="CHEBI:59789"/>
        <dbReference type="ChEBI" id="CHEBI:61897"/>
        <dbReference type="EC" id="2.1.1.319"/>
    </reaction>
    <physiologicalReaction direction="left-to-right" evidence="5">
        <dbReference type="Rhea" id="RHEA:48097"/>
    </physiologicalReaction>
</comment>
<protein>
    <recommendedName>
        <fullName evidence="1">type I protein arginine methyltransferase</fullName>
        <ecNumber evidence="1">2.1.1.319</ecNumber>
    </recommendedName>
</protein>
<evidence type="ECO:0000256" key="4">
    <source>
        <dbReference type="ARBA" id="ARBA00022691"/>
    </source>
</evidence>
<evidence type="ECO:0000256" key="8">
    <source>
        <dbReference type="SAM" id="MobiDB-lite"/>
    </source>
</evidence>
<evidence type="ECO:0000256" key="1">
    <source>
        <dbReference type="ARBA" id="ARBA00011925"/>
    </source>
</evidence>
<dbReference type="GO" id="GO:0005634">
    <property type="term" value="C:nucleus"/>
    <property type="evidence" value="ECO:0007669"/>
    <property type="project" value="TreeGrafter"/>
</dbReference>
<feature type="domain" description="C2H2-type" evidence="9">
    <location>
        <begin position="29"/>
        <end position="50"/>
    </location>
</feature>
<evidence type="ECO:0000256" key="7">
    <source>
        <dbReference type="PROSITE-ProRule" id="PRU01015"/>
    </source>
</evidence>
<evidence type="ECO:0000259" key="9">
    <source>
        <dbReference type="PROSITE" id="PS00028"/>
    </source>
</evidence>
<organism evidence="10 11">
    <name type="scientific">Byssothecium circinans</name>
    <dbReference type="NCBI Taxonomy" id="147558"/>
    <lineage>
        <taxon>Eukaryota</taxon>
        <taxon>Fungi</taxon>
        <taxon>Dikarya</taxon>
        <taxon>Ascomycota</taxon>
        <taxon>Pezizomycotina</taxon>
        <taxon>Dothideomycetes</taxon>
        <taxon>Pleosporomycetidae</taxon>
        <taxon>Pleosporales</taxon>
        <taxon>Massarineae</taxon>
        <taxon>Massarinaceae</taxon>
        <taxon>Byssothecium</taxon>
    </lineage>
</organism>
<evidence type="ECO:0000256" key="2">
    <source>
        <dbReference type="ARBA" id="ARBA00022603"/>
    </source>
</evidence>
<evidence type="ECO:0000256" key="5">
    <source>
        <dbReference type="ARBA" id="ARBA00047384"/>
    </source>
</evidence>